<organism evidence="1 2">
    <name type="scientific">Nezara viridula</name>
    <name type="common">Southern green stink bug</name>
    <name type="synonym">Cimex viridulus</name>
    <dbReference type="NCBI Taxonomy" id="85310"/>
    <lineage>
        <taxon>Eukaryota</taxon>
        <taxon>Metazoa</taxon>
        <taxon>Ecdysozoa</taxon>
        <taxon>Arthropoda</taxon>
        <taxon>Hexapoda</taxon>
        <taxon>Insecta</taxon>
        <taxon>Pterygota</taxon>
        <taxon>Neoptera</taxon>
        <taxon>Paraneoptera</taxon>
        <taxon>Hemiptera</taxon>
        <taxon>Heteroptera</taxon>
        <taxon>Panheteroptera</taxon>
        <taxon>Pentatomomorpha</taxon>
        <taxon>Pentatomoidea</taxon>
        <taxon>Pentatomidae</taxon>
        <taxon>Pentatominae</taxon>
        <taxon>Nezara</taxon>
    </lineage>
</organism>
<sequence>MAPRIRDLMRFWNWDLEATWFSDLVGGLELSWTTSKEVEETSRWISSVRDVFLITYCRVASDNFHNISRRHR</sequence>
<protein>
    <submittedName>
        <fullName evidence="1">Uncharacterized protein</fullName>
    </submittedName>
</protein>
<reference evidence="1" key="1">
    <citation type="submission" date="2022-01" db="EMBL/GenBank/DDBJ databases">
        <authorList>
            <person name="King R."/>
        </authorList>
    </citation>
    <scope>NUCLEOTIDE SEQUENCE</scope>
</reference>
<accession>A0A9P0E0U4</accession>
<name>A0A9P0E0U4_NEZVI</name>
<gene>
    <name evidence="1" type="ORF">NEZAVI_LOCUS389</name>
</gene>
<dbReference type="Proteomes" id="UP001152798">
    <property type="component" value="Chromosome 1"/>
</dbReference>
<evidence type="ECO:0000313" key="1">
    <source>
        <dbReference type="EMBL" id="CAH1388865.1"/>
    </source>
</evidence>
<dbReference type="EMBL" id="OV725077">
    <property type="protein sequence ID" value="CAH1388865.1"/>
    <property type="molecule type" value="Genomic_DNA"/>
</dbReference>
<proteinExistence type="predicted"/>
<dbReference type="AlphaFoldDB" id="A0A9P0E0U4"/>
<keyword evidence="2" id="KW-1185">Reference proteome</keyword>
<evidence type="ECO:0000313" key="2">
    <source>
        <dbReference type="Proteomes" id="UP001152798"/>
    </source>
</evidence>